<feature type="region of interest" description="Disordered" evidence="1">
    <location>
        <begin position="1"/>
        <end position="24"/>
    </location>
</feature>
<feature type="compositionally biased region" description="Low complexity" evidence="1">
    <location>
        <begin position="119"/>
        <end position="134"/>
    </location>
</feature>
<evidence type="ECO:0000313" key="2">
    <source>
        <dbReference type="EMBL" id="CAA9212576.1"/>
    </source>
</evidence>
<reference evidence="2" key="1">
    <citation type="submission" date="2020-02" db="EMBL/GenBank/DDBJ databases">
        <authorList>
            <person name="Meier V. D."/>
        </authorList>
    </citation>
    <scope>NUCLEOTIDE SEQUENCE</scope>
    <source>
        <strain evidence="2">AVDCRST_MAG52</strain>
    </source>
</reference>
<proteinExistence type="predicted"/>
<dbReference type="EMBL" id="CADCTN010000008">
    <property type="protein sequence ID" value="CAA9212576.1"/>
    <property type="molecule type" value="Genomic_DNA"/>
</dbReference>
<name>A0A6J4H2S2_9ACTN</name>
<sequence>GHHGERRPHRSAAAGPGVAGAGRPGALLLGLRRLLRPGRAHRRARCRHDIRLRSRPAGRRTGGRRAAGRDRGVGGTAGGGHPAAAHAGDLDDADRALRDRGRHPGDDDRHARADERQPGRAAAAARGAAAARPADGGRRTGQGPRPRRARDAAHL</sequence>
<feature type="compositionally biased region" description="Basic residues" evidence="1">
    <location>
        <begin position="53"/>
        <end position="63"/>
    </location>
</feature>
<feature type="compositionally biased region" description="Basic residues" evidence="1">
    <location>
        <begin position="1"/>
        <end position="10"/>
    </location>
</feature>
<gene>
    <name evidence="2" type="ORF">AVDCRST_MAG52-90</name>
</gene>
<evidence type="ECO:0000256" key="1">
    <source>
        <dbReference type="SAM" id="MobiDB-lite"/>
    </source>
</evidence>
<feature type="non-terminal residue" evidence="2">
    <location>
        <position position="1"/>
    </location>
</feature>
<organism evidence="2">
    <name type="scientific">uncultured Blastococcus sp</name>
    <dbReference type="NCBI Taxonomy" id="217144"/>
    <lineage>
        <taxon>Bacteria</taxon>
        <taxon>Bacillati</taxon>
        <taxon>Actinomycetota</taxon>
        <taxon>Actinomycetes</taxon>
        <taxon>Geodermatophilales</taxon>
        <taxon>Geodermatophilaceae</taxon>
        <taxon>Blastococcus</taxon>
        <taxon>environmental samples</taxon>
    </lineage>
</organism>
<dbReference type="AlphaFoldDB" id="A0A6J4H2S2"/>
<feature type="region of interest" description="Disordered" evidence="1">
    <location>
        <begin position="39"/>
        <end position="155"/>
    </location>
</feature>
<protein>
    <submittedName>
        <fullName evidence="2">Uncharacterized protein</fullName>
    </submittedName>
</protein>
<feature type="compositionally biased region" description="Basic and acidic residues" evidence="1">
    <location>
        <begin position="93"/>
        <end position="118"/>
    </location>
</feature>
<feature type="non-terminal residue" evidence="2">
    <location>
        <position position="155"/>
    </location>
</feature>
<accession>A0A6J4H2S2</accession>